<evidence type="ECO:0008006" key="3">
    <source>
        <dbReference type="Google" id="ProtNLM"/>
    </source>
</evidence>
<dbReference type="EMBL" id="BSDZ01000021">
    <property type="protein sequence ID" value="GLI64752.1"/>
    <property type="molecule type" value="Genomic_DNA"/>
</dbReference>
<dbReference type="CDD" id="cd09272">
    <property type="entry name" value="RNase_HI_RT_Ty1"/>
    <property type="match status" value="1"/>
</dbReference>
<dbReference type="Proteomes" id="UP001165090">
    <property type="component" value="Unassembled WGS sequence"/>
</dbReference>
<gene>
    <name evidence="1" type="ORF">VaNZ11_008148</name>
</gene>
<reference evidence="1 2" key="1">
    <citation type="journal article" date="2023" name="IScience">
        <title>Expanded male sex-determining region conserved during the evolution of homothallism in the green alga Volvox.</title>
        <authorList>
            <person name="Yamamoto K."/>
            <person name="Matsuzaki R."/>
            <person name="Mahakham W."/>
            <person name="Heman W."/>
            <person name="Sekimoto H."/>
            <person name="Kawachi M."/>
            <person name="Minakuchi Y."/>
            <person name="Toyoda A."/>
            <person name="Nozaki H."/>
        </authorList>
    </citation>
    <scope>NUCLEOTIDE SEQUENCE [LARGE SCALE GENOMIC DNA]</scope>
    <source>
        <strain evidence="1 2">NIES-4468</strain>
    </source>
</reference>
<protein>
    <recommendedName>
        <fullName evidence="3">Reverse transcriptase Ty1/copia-type domain-containing protein</fullName>
    </recommendedName>
</protein>
<comment type="caution">
    <text evidence="1">The sequence shown here is derived from an EMBL/GenBank/DDBJ whole genome shotgun (WGS) entry which is preliminary data.</text>
</comment>
<keyword evidence="2" id="KW-1185">Reference proteome</keyword>
<name>A0ABQ5S4C5_9CHLO</name>
<organism evidence="1 2">
    <name type="scientific">Volvox africanus</name>
    <dbReference type="NCBI Taxonomy" id="51714"/>
    <lineage>
        <taxon>Eukaryota</taxon>
        <taxon>Viridiplantae</taxon>
        <taxon>Chlorophyta</taxon>
        <taxon>core chlorophytes</taxon>
        <taxon>Chlorophyceae</taxon>
        <taxon>CS clade</taxon>
        <taxon>Chlamydomonadales</taxon>
        <taxon>Volvocaceae</taxon>
        <taxon>Volvox</taxon>
    </lineage>
</organism>
<sequence>MVAVSSAEAEYQATVSRVRETLWLRKLVGDLGLWSDAIEIRTDSQGAMSIGNNPITLVCSEYIDVQHHRVRERVSRREFALSYCLTDDIVAGVLTRALGEIKFRKCIMEMGWHCNSN</sequence>
<proteinExistence type="predicted"/>
<evidence type="ECO:0000313" key="2">
    <source>
        <dbReference type="Proteomes" id="UP001165090"/>
    </source>
</evidence>
<accession>A0ABQ5S4C5</accession>
<evidence type="ECO:0000313" key="1">
    <source>
        <dbReference type="EMBL" id="GLI64752.1"/>
    </source>
</evidence>